<keyword evidence="3" id="KW-1133">Transmembrane helix</keyword>
<accession>A0A835JX59</accession>
<keyword evidence="3" id="KW-0472">Membrane</keyword>
<evidence type="ECO:0000313" key="5">
    <source>
        <dbReference type="Proteomes" id="UP000657918"/>
    </source>
</evidence>
<evidence type="ECO:0000313" key="4">
    <source>
        <dbReference type="EMBL" id="KAF9676321.1"/>
    </source>
</evidence>
<proteinExistence type="predicted"/>
<organism evidence="4 5">
    <name type="scientific">Salix dunnii</name>
    <dbReference type="NCBI Taxonomy" id="1413687"/>
    <lineage>
        <taxon>Eukaryota</taxon>
        <taxon>Viridiplantae</taxon>
        <taxon>Streptophyta</taxon>
        <taxon>Embryophyta</taxon>
        <taxon>Tracheophyta</taxon>
        <taxon>Spermatophyta</taxon>
        <taxon>Magnoliopsida</taxon>
        <taxon>eudicotyledons</taxon>
        <taxon>Gunneridae</taxon>
        <taxon>Pentapetalae</taxon>
        <taxon>rosids</taxon>
        <taxon>fabids</taxon>
        <taxon>Malpighiales</taxon>
        <taxon>Salicaceae</taxon>
        <taxon>Saliceae</taxon>
        <taxon>Salix</taxon>
    </lineage>
</organism>
<feature type="region of interest" description="Disordered" evidence="2">
    <location>
        <begin position="13"/>
        <end position="59"/>
    </location>
</feature>
<evidence type="ECO:0000256" key="1">
    <source>
        <dbReference type="SAM" id="Coils"/>
    </source>
</evidence>
<comment type="caution">
    <text evidence="4">The sequence shown here is derived from an EMBL/GenBank/DDBJ whole genome shotgun (WGS) entry which is preliminary data.</text>
</comment>
<gene>
    <name evidence="4" type="ORF">SADUNF_Sadunf09G0126600</name>
</gene>
<keyword evidence="3" id="KW-0812">Transmembrane</keyword>
<evidence type="ECO:0000256" key="2">
    <source>
        <dbReference type="SAM" id="MobiDB-lite"/>
    </source>
</evidence>
<evidence type="ECO:0000256" key="3">
    <source>
        <dbReference type="SAM" id="Phobius"/>
    </source>
</evidence>
<keyword evidence="1" id="KW-0175">Coiled coil</keyword>
<name>A0A835JX59_9ROSI</name>
<feature type="compositionally biased region" description="Polar residues" evidence="2">
    <location>
        <begin position="13"/>
        <end position="34"/>
    </location>
</feature>
<sequence length="215" mass="24211">MLALSINCRSVSNLPSKQESMNSSLGRDLTNVNPRSKPGIDPSQHSVGPRSPGRSDEQVGSIESRSVIIIFFLCKEKSVIEKAKKLAKTQGELEELEEIIKEKKKLLREKSKLSKSLESDLQSHRAKMRRLAYEADLFSDRLTQVNDSMIDWKQIIGIDELVKQGFTVMELILFLVGALLPLLLILLVLCGRDDILRLFAKYDSIVVKQSITCKI</sequence>
<feature type="transmembrane region" description="Helical" evidence="3">
    <location>
        <begin position="171"/>
        <end position="191"/>
    </location>
</feature>
<dbReference type="AlphaFoldDB" id="A0A835JX59"/>
<protein>
    <submittedName>
        <fullName evidence="4">Uncharacterized protein</fullName>
    </submittedName>
</protein>
<feature type="coiled-coil region" evidence="1">
    <location>
        <begin position="79"/>
        <end position="116"/>
    </location>
</feature>
<dbReference type="EMBL" id="JADGMS010000009">
    <property type="protein sequence ID" value="KAF9676321.1"/>
    <property type="molecule type" value="Genomic_DNA"/>
</dbReference>
<keyword evidence="5" id="KW-1185">Reference proteome</keyword>
<dbReference type="Proteomes" id="UP000657918">
    <property type="component" value="Unassembled WGS sequence"/>
</dbReference>
<reference evidence="4 5" key="1">
    <citation type="submission" date="2020-10" db="EMBL/GenBank/DDBJ databases">
        <title>Plant Genome Project.</title>
        <authorList>
            <person name="Zhang R.-G."/>
        </authorList>
    </citation>
    <scope>NUCLEOTIDE SEQUENCE [LARGE SCALE GENOMIC DNA]</scope>
    <source>
        <strain evidence="4">FAFU-HL-1</strain>
        <tissue evidence="4">Leaf</tissue>
    </source>
</reference>